<reference evidence="3" key="1">
    <citation type="submission" date="2023-03" db="EMBL/GenBank/DDBJ databases">
        <title>Andean soil-derived lignocellulolytic bacterial consortium as a source of novel taxa and putative plastic-active enzymes.</title>
        <authorList>
            <person name="Diaz-Garcia L."/>
            <person name="Chuvochina M."/>
            <person name="Feuerriegel G."/>
            <person name="Bunk B."/>
            <person name="Sproer C."/>
            <person name="Streit W.R."/>
            <person name="Rodriguez L.M."/>
            <person name="Overmann J."/>
            <person name="Jimenez D.J."/>
        </authorList>
    </citation>
    <scope>NUCLEOTIDE SEQUENCE</scope>
    <source>
        <strain evidence="3">MAG 7</strain>
    </source>
</reference>
<accession>A0AAJ5WU57</accession>
<dbReference type="PANTHER" id="PTHR30441">
    <property type="entry name" value="DUF748 DOMAIN-CONTAINING PROTEIN"/>
    <property type="match status" value="1"/>
</dbReference>
<gene>
    <name evidence="3" type="ORF">P0Y53_06630</name>
</gene>
<keyword evidence="2" id="KW-0812">Transmembrane</keyword>
<evidence type="ECO:0000313" key="4">
    <source>
        <dbReference type="Proteomes" id="UP001220610"/>
    </source>
</evidence>
<keyword evidence="2" id="KW-1133">Transmembrane helix</keyword>
<sequence>MRKWLVKGLKITGVSVGSLLLLMFLLPFLFPNFVEKKIKSWANNAIVSDVDFSRARLSFFHHFPSLTLTLDDFILHGSPPFRKDTLVAANEIALGIDLGSIFSSSLNINQIFLSDGRIEIKVNKEGLANYNVYKSDSVQSASVDTDSGSASLRLENIHLDRINLTYRDRSIPMAITAKGLHYAGKGDLSKAIFDLYSEIEVDTFRFSYDGETYISNKQVRADLITKINTHSLALLFEKNDLMINQLPVQLSGKFEFLADGYDMDFKLVSRETDLHDVFTAFPQSVLQWLETTDVKGYTEMNASLKGKYSAATNTSPDLQFNMKIRNGSIAHKNAPLPAKNIFLNMETRLPSLNMDSLYVNIDSVFFNIDQDRFSAHLQWKGMQEPAIKAKMNADLDLDKWNKAFGMASADLKGRLRLDFKADGLFARGPDPHSLRKDTVITHIPAFTLTSSLTDGYFKYSSLPQAVQDIGFQLDAGCADGIYDHTQIALNSLQAKVLSNFIKGHFHIDNIRDFPVEGSLQTVFHLADVKQFYPLDSLDLAGDLRIDITTKGKYNPAKKLFPVTEGQFLLKDGSIQTKYYPSPIEKIQVEASVTDTKGTLSDLKVAIRPISFELDQQQFLVQANLQNFNDLEYNITSNGVLDLGKLYRLFAVDGYNVKGFIQTDLALRGRQSDAMAGRYGKLYGKGTMKVRDIALTSELFPQPFFVNTGLFRFDQDKMWFEAFTGQYGKSKLELKGHLNNVLGYALQPDQPLRGDFELTTPYFLVDEWMVFAGDSSSTPEADAGNSGVVMIPANLELVFKAAAGKVEYNGLLLKDFKGQVELANGKLQLKETGFNLADAPISMEASYASTSPLKAVFDYHVKADTLNVKKAYNQIPIFREMAPAAAGAEGIISLDYSLSGRLDANMMPVYPSLKGGGDLVIQKVKMKGFKLMNAVSASTGKEDIKDPDLSKVTLKTKIANNIITIERVKMKVAGFRPRFEGQVSFDGKFNLTGRLGLPPLGIIGIPFTVTGTRDNPKVKLRKGKETDELEETEDEEVE</sequence>
<protein>
    <submittedName>
        <fullName evidence="3">AsmA-like C-terminal region-containing protein</fullName>
    </submittedName>
</protein>
<dbReference type="InterPro" id="IPR052894">
    <property type="entry name" value="AsmA-related"/>
</dbReference>
<dbReference type="GO" id="GO:0005886">
    <property type="term" value="C:plasma membrane"/>
    <property type="evidence" value="ECO:0007669"/>
    <property type="project" value="TreeGrafter"/>
</dbReference>
<dbReference type="EMBL" id="CP119311">
    <property type="protein sequence ID" value="WEK37171.1"/>
    <property type="molecule type" value="Genomic_DNA"/>
</dbReference>
<dbReference type="GO" id="GO:0090313">
    <property type="term" value="P:regulation of protein targeting to membrane"/>
    <property type="evidence" value="ECO:0007669"/>
    <property type="project" value="TreeGrafter"/>
</dbReference>
<evidence type="ECO:0000256" key="2">
    <source>
        <dbReference type="SAM" id="Phobius"/>
    </source>
</evidence>
<keyword evidence="2" id="KW-0472">Membrane</keyword>
<feature type="compositionally biased region" description="Acidic residues" evidence="1">
    <location>
        <begin position="1026"/>
        <end position="1037"/>
    </location>
</feature>
<organism evidence="3 4">
    <name type="scientific">Candidatus Pseudobacter hemicellulosilyticus</name>
    <dbReference type="NCBI Taxonomy" id="3121375"/>
    <lineage>
        <taxon>Bacteria</taxon>
        <taxon>Pseudomonadati</taxon>
        <taxon>Bacteroidota</taxon>
        <taxon>Chitinophagia</taxon>
        <taxon>Chitinophagales</taxon>
        <taxon>Chitinophagaceae</taxon>
        <taxon>Pseudobacter</taxon>
    </lineage>
</organism>
<dbReference type="AlphaFoldDB" id="A0AAJ5WU57"/>
<dbReference type="Proteomes" id="UP001220610">
    <property type="component" value="Chromosome"/>
</dbReference>
<dbReference type="PANTHER" id="PTHR30441:SF8">
    <property type="entry name" value="DUF748 DOMAIN-CONTAINING PROTEIN"/>
    <property type="match status" value="1"/>
</dbReference>
<feature type="region of interest" description="Disordered" evidence="1">
    <location>
        <begin position="1013"/>
        <end position="1037"/>
    </location>
</feature>
<feature type="transmembrane region" description="Helical" evidence="2">
    <location>
        <begin position="12"/>
        <end position="30"/>
    </location>
</feature>
<proteinExistence type="predicted"/>
<evidence type="ECO:0000313" key="3">
    <source>
        <dbReference type="EMBL" id="WEK37171.1"/>
    </source>
</evidence>
<evidence type="ECO:0000256" key="1">
    <source>
        <dbReference type="SAM" id="MobiDB-lite"/>
    </source>
</evidence>
<name>A0AAJ5WU57_9BACT</name>